<evidence type="ECO:0000313" key="4">
    <source>
        <dbReference type="Proteomes" id="UP000189670"/>
    </source>
</evidence>
<dbReference type="AlphaFoldDB" id="A0A1V1NWN8"/>
<evidence type="ECO:0000313" key="3">
    <source>
        <dbReference type="EMBL" id="ETR66906.1"/>
    </source>
</evidence>
<name>A0A1V1NWN8_9BACT</name>
<organism evidence="3 4">
    <name type="scientific">Candidatus Magnetoglobus multicellularis str. Araruama</name>
    <dbReference type="NCBI Taxonomy" id="890399"/>
    <lineage>
        <taxon>Bacteria</taxon>
        <taxon>Pseudomonadati</taxon>
        <taxon>Thermodesulfobacteriota</taxon>
        <taxon>Desulfobacteria</taxon>
        <taxon>Desulfobacterales</taxon>
        <taxon>Desulfobacteraceae</taxon>
        <taxon>Candidatus Magnetoglobus</taxon>
    </lineage>
</organism>
<dbReference type="InterPro" id="IPR025420">
    <property type="entry name" value="DUF4143"/>
</dbReference>
<dbReference type="PANTHER" id="PTHR43566:SF2">
    <property type="entry name" value="DUF4143 DOMAIN-CONTAINING PROTEIN"/>
    <property type="match status" value="1"/>
</dbReference>
<reference evidence="4" key="1">
    <citation type="submission" date="2012-11" db="EMBL/GenBank/DDBJ databases">
        <authorList>
            <person name="Lucero-Rivera Y.E."/>
            <person name="Tovar-Ramirez D."/>
        </authorList>
    </citation>
    <scope>NUCLEOTIDE SEQUENCE [LARGE SCALE GENOMIC DNA]</scope>
    <source>
        <strain evidence="4">Araruama</strain>
    </source>
</reference>
<feature type="non-terminal residue" evidence="3">
    <location>
        <position position="1"/>
    </location>
</feature>
<gene>
    <name evidence="3" type="ORF">OMM_12192</name>
</gene>
<dbReference type="Proteomes" id="UP000189670">
    <property type="component" value="Unassembled WGS sequence"/>
</dbReference>
<feature type="domain" description="AAA" evidence="1">
    <location>
        <begin position="10"/>
        <end position="127"/>
    </location>
</feature>
<dbReference type="SUPFAM" id="SSF52540">
    <property type="entry name" value="P-loop containing nucleoside triphosphate hydrolases"/>
    <property type="match status" value="1"/>
</dbReference>
<dbReference type="EMBL" id="ATBP01001671">
    <property type="protein sequence ID" value="ETR66906.1"/>
    <property type="molecule type" value="Genomic_DNA"/>
</dbReference>
<feature type="domain" description="DUF4143" evidence="2">
    <location>
        <begin position="166"/>
        <end position="320"/>
    </location>
</feature>
<sequence length="379" mass="44371">HRILQFPSDKSCFLFGPRGTGKSFWLRRQFKSALYIDLLESETYFRLLSAPDKLESMIPKHFSDYIIIDEIQKISKLLDEVHRLIEKYQYRFILTGSSARKLKKQDVNLLAGRALTLYMNPLCCEELSSDFDINYSLKYGHLPSAYTEKNPDLYLKSYVTTYLREEVLQEGLTRDLGNFTRFLETASFSQGEILNISEIARECFLNRKLVENYFSILEDLLIAFRLPVFTRRAKRRMIHHPKFYFFDVGVYRAIRPKGPLDTIEEIEGAALETLFLQEIIALNEYYQLGYTIYYWRTSTQIEVDFILYGELGLHAFEIKRKSSYSTKDLKGLKSFINDYPMSTAWLVYGGHKEFYEDNIQVIPFMKILPGLKTIIGSKG</sequence>
<dbReference type="InterPro" id="IPR041682">
    <property type="entry name" value="AAA_14"/>
</dbReference>
<dbReference type="Pfam" id="PF13635">
    <property type="entry name" value="DUF4143"/>
    <property type="match status" value="1"/>
</dbReference>
<dbReference type="PANTHER" id="PTHR43566">
    <property type="entry name" value="CONSERVED PROTEIN"/>
    <property type="match status" value="1"/>
</dbReference>
<accession>A0A1V1NWN8</accession>
<dbReference type="Pfam" id="PF13173">
    <property type="entry name" value="AAA_14"/>
    <property type="match status" value="1"/>
</dbReference>
<comment type="caution">
    <text evidence="3">The sequence shown here is derived from an EMBL/GenBank/DDBJ whole genome shotgun (WGS) entry which is preliminary data.</text>
</comment>
<evidence type="ECO:0000259" key="1">
    <source>
        <dbReference type="Pfam" id="PF13173"/>
    </source>
</evidence>
<dbReference type="InterPro" id="IPR027417">
    <property type="entry name" value="P-loop_NTPase"/>
</dbReference>
<evidence type="ECO:0000259" key="2">
    <source>
        <dbReference type="Pfam" id="PF13635"/>
    </source>
</evidence>
<protein>
    <submittedName>
        <fullName evidence="3">ATPase</fullName>
    </submittedName>
</protein>
<proteinExistence type="predicted"/>